<evidence type="ECO:0000313" key="1">
    <source>
        <dbReference type="EMBL" id="KAI8441967.1"/>
    </source>
</evidence>
<name>A0ACC0KZN8_CHOFU</name>
<comment type="caution">
    <text evidence="1">The sequence shown here is derived from an EMBL/GenBank/DDBJ whole genome shotgun (WGS) entry which is preliminary data.</text>
</comment>
<protein>
    <submittedName>
        <fullName evidence="1">Uncharacterized protein</fullName>
    </submittedName>
</protein>
<dbReference type="EMBL" id="CM046109">
    <property type="protein sequence ID" value="KAI8441967.1"/>
    <property type="molecule type" value="Genomic_DNA"/>
</dbReference>
<accession>A0ACC0KZN8</accession>
<proteinExistence type="predicted"/>
<keyword evidence="2" id="KW-1185">Reference proteome</keyword>
<reference evidence="1 2" key="1">
    <citation type="journal article" date="2022" name="Genome Biol. Evol.">
        <title>The Spruce Budworm Genome: Reconstructing the Evolutionary History of Antifreeze Proteins.</title>
        <authorList>
            <person name="Beliveau C."/>
            <person name="Gagne P."/>
            <person name="Picq S."/>
            <person name="Vernygora O."/>
            <person name="Keeling C.I."/>
            <person name="Pinkney K."/>
            <person name="Doucet D."/>
            <person name="Wen F."/>
            <person name="Johnston J.S."/>
            <person name="Maaroufi H."/>
            <person name="Boyle B."/>
            <person name="Laroche J."/>
            <person name="Dewar K."/>
            <person name="Juretic N."/>
            <person name="Blackburn G."/>
            <person name="Nisole A."/>
            <person name="Brunet B."/>
            <person name="Brandao M."/>
            <person name="Lumley L."/>
            <person name="Duan J."/>
            <person name="Quan G."/>
            <person name="Lucarotti C.J."/>
            <person name="Roe A.D."/>
            <person name="Sperling F.A.H."/>
            <person name="Levesque R.C."/>
            <person name="Cusson M."/>
        </authorList>
    </citation>
    <scope>NUCLEOTIDE SEQUENCE [LARGE SCALE GENOMIC DNA]</scope>
    <source>
        <strain evidence="1">Glfc:IPQL:Cfum</strain>
    </source>
</reference>
<organism evidence="1 2">
    <name type="scientific">Choristoneura fumiferana</name>
    <name type="common">Spruce budworm moth</name>
    <name type="synonym">Archips fumiferana</name>
    <dbReference type="NCBI Taxonomy" id="7141"/>
    <lineage>
        <taxon>Eukaryota</taxon>
        <taxon>Metazoa</taxon>
        <taxon>Ecdysozoa</taxon>
        <taxon>Arthropoda</taxon>
        <taxon>Hexapoda</taxon>
        <taxon>Insecta</taxon>
        <taxon>Pterygota</taxon>
        <taxon>Neoptera</taxon>
        <taxon>Endopterygota</taxon>
        <taxon>Lepidoptera</taxon>
        <taxon>Glossata</taxon>
        <taxon>Ditrysia</taxon>
        <taxon>Tortricoidea</taxon>
        <taxon>Tortricidae</taxon>
        <taxon>Tortricinae</taxon>
        <taxon>Choristoneura</taxon>
    </lineage>
</organism>
<evidence type="ECO:0000313" key="2">
    <source>
        <dbReference type="Proteomes" id="UP001064048"/>
    </source>
</evidence>
<sequence>MNFSEKVVLVTGASSGIGEAVSVLLAELGARLILVARKPENLHRVAKKCHQSLGKVPLVVTADVTNENDVIRIEQEVTNNFGRLDILLNIVGGIIPETILEPNVEKFDRNIILNLRSVYIMISRFQPHLSKTKGNIVNVTSIVSDIIIRGHCGYNVSKAGVEYITKYAAAELADKGVRVNCVKPGVTRTPVLEKMGFSKEESDKMYDDMEKKMPLGKIIEPREVAHAVVFLASDLAKNVTGTIFTIDGGQILAGPSRIELK</sequence>
<dbReference type="Proteomes" id="UP001064048">
    <property type="component" value="Chromosome 9"/>
</dbReference>
<gene>
    <name evidence="1" type="ORF">MSG28_005637</name>
</gene>